<keyword evidence="4" id="KW-0597">Phosphoprotein</keyword>
<keyword evidence="7 14" id="KW-0418">Kinase</keyword>
<proteinExistence type="predicted"/>
<dbReference type="SUPFAM" id="SSF47384">
    <property type="entry name" value="Homodimeric domain of signal transducing histidine kinase"/>
    <property type="match status" value="1"/>
</dbReference>
<evidence type="ECO:0000256" key="4">
    <source>
        <dbReference type="ARBA" id="ARBA00022553"/>
    </source>
</evidence>
<dbReference type="InterPro" id="IPR036890">
    <property type="entry name" value="HATPase_C_sf"/>
</dbReference>
<dbReference type="EC" id="2.7.13.3" evidence="3"/>
<comment type="catalytic activity">
    <reaction evidence="1">
        <text>ATP + protein L-histidine = ADP + protein N-phospho-L-histidine.</text>
        <dbReference type="EC" id="2.7.13.3"/>
    </reaction>
</comment>
<dbReference type="SMART" id="SM00387">
    <property type="entry name" value="HATPase_c"/>
    <property type="match status" value="1"/>
</dbReference>
<keyword evidence="10 11" id="KW-0472">Membrane</keyword>
<dbReference type="Pfam" id="PF02518">
    <property type="entry name" value="HATPase_c"/>
    <property type="match status" value="1"/>
</dbReference>
<dbReference type="Gene3D" id="3.30.565.10">
    <property type="entry name" value="Histidine kinase-like ATPase, C-terminal domain"/>
    <property type="match status" value="1"/>
</dbReference>
<name>B8IUZ0_METNO</name>
<dbReference type="RefSeq" id="WP_015930697.1">
    <property type="nucleotide sequence ID" value="NC_011894.1"/>
</dbReference>
<dbReference type="AlphaFoldDB" id="B8IUZ0"/>
<evidence type="ECO:0000259" key="12">
    <source>
        <dbReference type="PROSITE" id="PS50109"/>
    </source>
</evidence>
<evidence type="ECO:0000256" key="6">
    <source>
        <dbReference type="ARBA" id="ARBA00022692"/>
    </source>
</evidence>
<reference evidence="14 15" key="1">
    <citation type="submission" date="2009-01" db="EMBL/GenBank/DDBJ databases">
        <title>Complete sequence of chromosome of Methylobacterium nodulans ORS 2060.</title>
        <authorList>
            <consortium name="US DOE Joint Genome Institute"/>
            <person name="Lucas S."/>
            <person name="Copeland A."/>
            <person name="Lapidus A."/>
            <person name="Glavina del Rio T."/>
            <person name="Dalin E."/>
            <person name="Tice H."/>
            <person name="Bruce D."/>
            <person name="Goodwin L."/>
            <person name="Pitluck S."/>
            <person name="Sims D."/>
            <person name="Brettin T."/>
            <person name="Detter J.C."/>
            <person name="Han C."/>
            <person name="Larimer F."/>
            <person name="Land M."/>
            <person name="Hauser L."/>
            <person name="Kyrpides N."/>
            <person name="Ivanova N."/>
            <person name="Marx C.J."/>
            <person name="Richardson P."/>
        </authorList>
    </citation>
    <scope>NUCLEOTIDE SEQUENCE [LARGE SCALE GENOMIC DNA]</scope>
    <source>
        <strain evidence="15">LMG 21967 / CNCM I-2342 / ORS 2060</strain>
    </source>
</reference>
<evidence type="ECO:0000256" key="3">
    <source>
        <dbReference type="ARBA" id="ARBA00012438"/>
    </source>
</evidence>
<dbReference type="PANTHER" id="PTHR45436:SF5">
    <property type="entry name" value="SENSOR HISTIDINE KINASE TRCS"/>
    <property type="match status" value="1"/>
</dbReference>
<evidence type="ECO:0000256" key="11">
    <source>
        <dbReference type="SAM" id="Phobius"/>
    </source>
</evidence>
<evidence type="ECO:0000259" key="13">
    <source>
        <dbReference type="PROSITE" id="PS50885"/>
    </source>
</evidence>
<dbReference type="SUPFAM" id="SSF55874">
    <property type="entry name" value="ATPase domain of HSP90 chaperone/DNA topoisomerase II/histidine kinase"/>
    <property type="match status" value="1"/>
</dbReference>
<evidence type="ECO:0000256" key="9">
    <source>
        <dbReference type="ARBA" id="ARBA00023012"/>
    </source>
</evidence>
<gene>
    <name evidence="14" type="ordered locus">Mnod_4170</name>
</gene>
<evidence type="ECO:0000256" key="2">
    <source>
        <dbReference type="ARBA" id="ARBA00004370"/>
    </source>
</evidence>
<dbReference type="EMBL" id="CP001349">
    <property type="protein sequence ID" value="ACL59048.1"/>
    <property type="molecule type" value="Genomic_DNA"/>
</dbReference>
<dbReference type="GO" id="GO:0005886">
    <property type="term" value="C:plasma membrane"/>
    <property type="evidence" value="ECO:0007669"/>
    <property type="project" value="TreeGrafter"/>
</dbReference>
<dbReference type="InterPro" id="IPR005467">
    <property type="entry name" value="His_kinase_dom"/>
</dbReference>
<evidence type="ECO:0000313" key="14">
    <source>
        <dbReference type="EMBL" id="ACL59048.1"/>
    </source>
</evidence>
<feature type="transmembrane region" description="Helical" evidence="11">
    <location>
        <begin position="37"/>
        <end position="62"/>
    </location>
</feature>
<dbReference type="Gene3D" id="1.10.287.130">
    <property type="match status" value="1"/>
</dbReference>
<feature type="domain" description="Histidine kinase" evidence="12">
    <location>
        <begin position="280"/>
        <end position="486"/>
    </location>
</feature>
<keyword evidence="15" id="KW-1185">Reference proteome</keyword>
<sequence>MNAPARGIAGSVGPETETAAPVRPNLWRSWRRRSISVRLAVSALLSSALILLIAGLILSTLYRETTERAFDSRLIVYANDLATNLVSPGDTEGKAFGALGDPRFDLPLSGWYWQVGRPNAKPRDLRTSRSLVGVPLPPPDNAVGEAGAGQLRKGYGRAQDERPLRIIERTVDLGEEGRYLVRVAGPSDEIESDMRRFTVALTTTFSMLGLSLGLTTLLQIRFGLAPLNKLRAALGAIRRGEADRITGDYPRDIAPLAGEVNLLIETNREILERARTQVGNLAHALKTPLSIIVNEVDANDASSELAVKVREQAAIMRDQVNYHLDRARAAALAGTLGTFTDVEPVVAALIRTFGKIYRDKTLAFDVAITPGLRFRGERQDFEEMIGNLVDNASKWAAGRVAIRAEVIGQGDYPHLIIAVEDDGLGLPPEARVAVLKRGRRLDETKPGSGLGLSIVADLATLYRGRLRLEAASLGGLRAVVEIPGDASPRA</sequence>
<evidence type="ECO:0000256" key="10">
    <source>
        <dbReference type="ARBA" id="ARBA00023136"/>
    </source>
</evidence>
<evidence type="ECO:0000256" key="8">
    <source>
        <dbReference type="ARBA" id="ARBA00022989"/>
    </source>
</evidence>
<evidence type="ECO:0000256" key="1">
    <source>
        <dbReference type="ARBA" id="ARBA00000085"/>
    </source>
</evidence>
<accession>B8IUZ0</accession>
<evidence type="ECO:0000256" key="5">
    <source>
        <dbReference type="ARBA" id="ARBA00022679"/>
    </source>
</evidence>
<dbReference type="InterPro" id="IPR004358">
    <property type="entry name" value="Sig_transdc_His_kin-like_C"/>
</dbReference>
<keyword evidence="6 11" id="KW-0812">Transmembrane</keyword>
<keyword evidence="8 11" id="KW-1133">Transmembrane helix</keyword>
<dbReference type="eggNOG" id="COG0642">
    <property type="taxonomic scope" value="Bacteria"/>
</dbReference>
<dbReference type="KEGG" id="mno:Mnod_4170"/>
<dbReference type="PANTHER" id="PTHR45436">
    <property type="entry name" value="SENSOR HISTIDINE KINASE YKOH"/>
    <property type="match status" value="1"/>
</dbReference>
<keyword evidence="5" id="KW-0808">Transferase</keyword>
<dbReference type="HOGENOM" id="CLU_000445_42_3_5"/>
<dbReference type="InterPro" id="IPR036097">
    <property type="entry name" value="HisK_dim/P_sf"/>
</dbReference>
<dbReference type="PROSITE" id="PS50109">
    <property type="entry name" value="HIS_KIN"/>
    <property type="match status" value="1"/>
</dbReference>
<dbReference type="STRING" id="460265.Mnod_4170"/>
<feature type="domain" description="HAMP" evidence="13">
    <location>
        <begin position="221"/>
        <end position="272"/>
    </location>
</feature>
<comment type="subcellular location">
    <subcellularLocation>
        <location evidence="2">Membrane</location>
    </subcellularLocation>
</comment>
<dbReference type="OrthoDB" id="9809567at2"/>
<dbReference type="InterPro" id="IPR050428">
    <property type="entry name" value="TCS_sensor_his_kinase"/>
</dbReference>
<protein>
    <recommendedName>
        <fullName evidence="3">histidine kinase</fullName>
        <ecNumber evidence="3">2.7.13.3</ecNumber>
    </recommendedName>
</protein>
<dbReference type="GO" id="GO:0000155">
    <property type="term" value="F:phosphorelay sensor kinase activity"/>
    <property type="evidence" value="ECO:0007669"/>
    <property type="project" value="InterPro"/>
</dbReference>
<dbReference type="PROSITE" id="PS50885">
    <property type="entry name" value="HAMP"/>
    <property type="match status" value="1"/>
</dbReference>
<evidence type="ECO:0000256" key="7">
    <source>
        <dbReference type="ARBA" id="ARBA00022777"/>
    </source>
</evidence>
<keyword evidence="9" id="KW-0902">Two-component regulatory system</keyword>
<dbReference type="PRINTS" id="PR00344">
    <property type="entry name" value="BCTRLSENSOR"/>
</dbReference>
<dbReference type="InterPro" id="IPR003660">
    <property type="entry name" value="HAMP_dom"/>
</dbReference>
<evidence type="ECO:0000313" key="15">
    <source>
        <dbReference type="Proteomes" id="UP000008207"/>
    </source>
</evidence>
<dbReference type="Proteomes" id="UP000008207">
    <property type="component" value="Chromosome"/>
</dbReference>
<organism evidence="14 15">
    <name type="scientific">Methylobacterium nodulans (strain LMG 21967 / CNCM I-2342 / ORS 2060)</name>
    <dbReference type="NCBI Taxonomy" id="460265"/>
    <lineage>
        <taxon>Bacteria</taxon>
        <taxon>Pseudomonadati</taxon>
        <taxon>Pseudomonadota</taxon>
        <taxon>Alphaproteobacteria</taxon>
        <taxon>Hyphomicrobiales</taxon>
        <taxon>Methylobacteriaceae</taxon>
        <taxon>Methylobacterium</taxon>
    </lineage>
</organism>
<dbReference type="InterPro" id="IPR003594">
    <property type="entry name" value="HATPase_dom"/>
</dbReference>